<evidence type="ECO:0000313" key="3">
    <source>
        <dbReference type="Proteomes" id="UP000054324"/>
    </source>
</evidence>
<name>A0A074ZH86_OPIVI</name>
<evidence type="ECO:0000313" key="2">
    <source>
        <dbReference type="EMBL" id="KER22585.1"/>
    </source>
</evidence>
<dbReference type="EMBL" id="KL596890">
    <property type="protein sequence ID" value="KER22585.1"/>
    <property type="molecule type" value="Genomic_DNA"/>
</dbReference>
<dbReference type="RefSeq" id="XP_009173651.1">
    <property type="nucleotide sequence ID" value="XM_009175387.1"/>
</dbReference>
<dbReference type="Proteomes" id="UP000054324">
    <property type="component" value="Unassembled WGS sequence"/>
</dbReference>
<sequence length="115" mass="12706">MPLHFPSSTLNGHHPIGYLSTTPHAPPFSKQYAQWEFNHLRGELEQEVGDLWFTNCAMHVLLSSMSYRVDKITDKTSNVTSSIVHVHQRPKSELPNYAQGCVASSEGSSGPGSIL</sequence>
<evidence type="ECO:0000256" key="1">
    <source>
        <dbReference type="SAM" id="MobiDB-lite"/>
    </source>
</evidence>
<dbReference type="KEGG" id="ovi:T265_09346"/>
<gene>
    <name evidence="2" type="ORF">T265_09346</name>
</gene>
<dbReference type="AlphaFoldDB" id="A0A074ZH86"/>
<protein>
    <submittedName>
        <fullName evidence="2">Uncharacterized protein</fullName>
    </submittedName>
</protein>
<keyword evidence="3" id="KW-1185">Reference proteome</keyword>
<feature type="region of interest" description="Disordered" evidence="1">
    <location>
        <begin position="95"/>
        <end position="115"/>
    </location>
</feature>
<organism evidence="2 3">
    <name type="scientific">Opisthorchis viverrini</name>
    <name type="common">Southeast Asian liver fluke</name>
    <dbReference type="NCBI Taxonomy" id="6198"/>
    <lineage>
        <taxon>Eukaryota</taxon>
        <taxon>Metazoa</taxon>
        <taxon>Spiralia</taxon>
        <taxon>Lophotrochozoa</taxon>
        <taxon>Platyhelminthes</taxon>
        <taxon>Trematoda</taxon>
        <taxon>Digenea</taxon>
        <taxon>Opisthorchiida</taxon>
        <taxon>Opisthorchiata</taxon>
        <taxon>Opisthorchiidae</taxon>
        <taxon>Opisthorchis</taxon>
    </lineage>
</organism>
<accession>A0A074ZH86</accession>
<proteinExistence type="predicted"/>
<reference evidence="2 3" key="1">
    <citation type="submission" date="2013-11" db="EMBL/GenBank/DDBJ databases">
        <title>Opisthorchis viverrini - life in the bile duct.</title>
        <authorList>
            <person name="Young N.D."/>
            <person name="Nagarajan N."/>
            <person name="Lin S.J."/>
            <person name="Korhonen P.K."/>
            <person name="Jex A.R."/>
            <person name="Hall R.S."/>
            <person name="Safavi-Hemami H."/>
            <person name="Kaewkong W."/>
            <person name="Bertrand D."/>
            <person name="Gao S."/>
            <person name="Seet Q."/>
            <person name="Wongkham S."/>
            <person name="Teh B.T."/>
            <person name="Wongkham C."/>
            <person name="Intapan P.M."/>
            <person name="Maleewong W."/>
            <person name="Yang X."/>
            <person name="Hu M."/>
            <person name="Wang Z."/>
            <person name="Hofmann A."/>
            <person name="Sternberg P.W."/>
            <person name="Tan P."/>
            <person name="Wang J."/>
            <person name="Gasser R.B."/>
        </authorList>
    </citation>
    <scope>NUCLEOTIDE SEQUENCE [LARGE SCALE GENOMIC DNA]</scope>
</reference>
<dbReference type="GeneID" id="20323519"/>
<dbReference type="CTD" id="20323519"/>